<accession>A0AAJ7S7Q5</accession>
<dbReference type="Proteomes" id="UP000694925">
    <property type="component" value="Unplaced"/>
</dbReference>
<evidence type="ECO:0000313" key="2">
    <source>
        <dbReference type="RefSeq" id="XP_026672260.1"/>
    </source>
</evidence>
<gene>
    <name evidence="2" type="primary">LOC113464760</name>
</gene>
<dbReference type="InterPro" id="IPR009000">
    <property type="entry name" value="Transl_B-barrel_sf"/>
</dbReference>
<evidence type="ECO:0000313" key="1">
    <source>
        <dbReference type="Proteomes" id="UP000694925"/>
    </source>
</evidence>
<dbReference type="Gene3D" id="2.40.10.230">
    <property type="entry name" value="Probable tRNA pseudouridine synthase domain"/>
    <property type="match status" value="1"/>
</dbReference>
<dbReference type="SUPFAM" id="SSF50447">
    <property type="entry name" value="Translation proteins"/>
    <property type="match status" value="1"/>
</dbReference>
<dbReference type="RefSeq" id="XP_026672260.1">
    <property type="nucleotide sequence ID" value="XM_026816459.1"/>
</dbReference>
<keyword evidence="1" id="KW-1185">Reference proteome</keyword>
<name>A0AAJ7S7Q5_9HYME</name>
<dbReference type="AlphaFoldDB" id="A0AAJ7S7Q5"/>
<organism evidence="1 2">
    <name type="scientific">Ceratina calcarata</name>
    <dbReference type="NCBI Taxonomy" id="156304"/>
    <lineage>
        <taxon>Eukaryota</taxon>
        <taxon>Metazoa</taxon>
        <taxon>Ecdysozoa</taxon>
        <taxon>Arthropoda</taxon>
        <taxon>Hexapoda</taxon>
        <taxon>Insecta</taxon>
        <taxon>Pterygota</taxon>
        <taxon>Neoptera</taxon>
        <taxon>Endopterygota</taxon>
        <taxon>Hymenoptera</taxon>
        <taxon>Apocrita</taxon>
        <taxon>Aculeata</taxon>
        <taxon>Apoidea</taxon>
        <taxon>Anthophila</taxon>
        <taxon>Apidae</taxon>
        <taxon>Ceratina</taxon>
        <taxon>Zadontomerus</taxon>
    </lineage>
</organism>
<sequence length="134" mass="15342">MDQVNRCFEELKIECHEAKGEHLVGKIISIIGMLNTVIVKPHSPNILLDFGTPLFIVNTDFNNVKVKYKLLGHIDDIFGPIGEPMYSVTLRYNLKSVLNLNTYYFPDNPNTGHICVEHIINNVSKNQKYITRKI</sequence>
<protein>
    <submittedName>
        <fullName evidence="2">Uncharacterized protein LOC113464760</fullName>
    </submittedName>
</protein>
<proteinExistence type="predicted"/>
<dbReference type="KEGG" id="ccal:113464760"/>
<dbReference type="InterPro" id="IPR038664">
    <property type="entry name" value="Gar1/Naf1_Cbf5-bd_sf"/>
</dbReference>
<dbReference type="GeneID" id="113464760"/>
<reference evidence="2" key="1">
    <citation type="submission" date="2025-08" db="UniProtKB">
        <authorList>
            <consortium name="RefSeq"/>
        </authorList>
    </citation>
    <scope>IDENTIFICATION</scope>
    <source>
        <tissue evidence="2">Whole body</tissue>
    </source>
</reference>